<accession>A0A160T350</accession>
<gene>
    <name evidence="1" type="ORF">CFX0092_A1510</name>
</gene>
<evidence type="ECO:0000313" key="2">
    <source>
        <dbReference type="Proteomes" id="UP000215027"/>
    </source>
</evidence>
<proteinExistence type="predicted"/>
<dbReference type="Proteomes" id="UP000215027">
    <property type="component" value="Chromosome I"/>
</dbReference>
<name>A0A160T350_9CHLR</name>
<reference evidence="1" key="1">
    <citation type="submission" date="2016-01" db="EMBL/GenBank/DDBJ databases">
        <authorList>
            <person name="Mcilroy J.S."/>
            <person name="Karst M S."/>
            <person name="Albertsen M."/>
        </authorList>
    </citation>
    <scope>NUCLEOTIDE SEQUENCE</scope>
    <source>
        <strain evidence="1">Cfx-K</strain>
    </source>
</reference>
<dbReference type="AlphaFoldDB" id="A0A160T350"/>
<protein>
    <submittedName>
        <fullName evidence="1">Uncharacterized protein</fullName>
    </submittedName>
</protein>
<organism evidence="1 2">
    <name type="scientific">Candidatus Promineifilum breve</name>
    <dbReference type="NCBI Taxonomy" id="1806508"/>
    <lineage>
        <taxon>Bacteria</taxon>
        <taxon>Bacillati</taxon>
        <taxon>Chloroflexota</taxon>
        <taxon>Ardenticatenia</taxon>
        <taxon>Candidatus Promineifilales</taxon>
        <taxon>Candidatus Promineifilaceae</taxon>
        <taxon>Candidatus Promineifilum</taxon>
    </lineage>
</organism>
<evidence type="ECO:0000313" key="1">
    <source>
        <dbReference type="EMBL" id="CUS03388.2"/>
    </source>
</evidence>
<dbReference type="EMBL" id="LN890655">
    <property type="protein sequence ID" value="CUS03388.2"/>
    <property type="molecule type" value="Genomic_DNA"/>
</dbReference>
<sequence>MNSCVIHPGAAGRANWQSVMGGATPVILVIELTVRFGVNTILFSGALPSHRPPDTRP</sequence>
<dbReference type="KEGG" id="pbf:CFX0092_A1510"/>
<keyword evidence="2" id="KW-1185">Reference proteome</keyword>